<name>A0A6N8J1N8_9BURK</name>
<evidence type="ECO:0000256" key="1">
    <source>
        <dbReference type="ARBA" id="ARBA00022723"/>
    </source>
</evidence>
<evidence type="ECO:0000256" key="3">
    <source>
        <dbReference type="ARBA" id="ARBA00022833"/>
    </source>
</evidence>
<feature type="region of interest" description="Disordered" evidence="5">
    <location>
        <begin position="1"/>
        <end position="62"/>
    </location>
</feature>
<keyword evidence="3" id="KW-0862">Zinc</keyword>
<keyword evidence="2" id="KW-0863">Zinc-finger</keyword>
<dbReference type="EMBL" id="WSEL01000009">
    <property type="protein sequence ID" value="MVQ32190.1"/>
    <property type="molecule type" value="Genomic_DNA"/>
</dbReference>
<dbReference type="GO" id="GO:0008270">
    <property type="term" value="F:zinc ion binding"/>
    <property type="evidence" value="ECO:0007669"/>
    <property type="project" value="UniProtKB-KW"/>
</dbReference>
<evidence type="ECO:0000256" key="2">
    <source>
        <dbReference type="ARBA" id="ARBA00022771"/>
    </source>
</evidence>
<dbReference type="InterPro" id="IPR000962">
    <property type="entry name" value="Znf_DskA_TraR"/>
</dbReference>
<evidence type="ECO:0000259" key="6">
    <source>
        <dbReference type="Pfam" id="PF01258"/>
    </source>
</evidence>
<dbReference type="PANTHER" id="PTHR33823:SF2">
    <property type="entry name" value="RNA POLYMERASE-BINDING TRANSCRIPTION FACTOR DKSA"/>
    <property type="match status" value="1"/>
</dbReference>
<dbReference type="Proteomes" id="UP000469385">
    <property type="component" value="Unassembled WGS sequence"/>
</dbReference>
<evidence type="ECO:0000256" key="5">
    <source>
        <dbReference type="SAM" id="MobiDB-lite"/>
    </source>
</evidence>
<reference evidence="7 8" key="1">
    <citation type="submission" date="2019-12" db="EMBL/GenBank/DDBJ databases">
        <authorList>
            <person name="Huq M.A."/>
        </authorList>
    </citation>
    <scope>NUCLEOTIDE SEQUENCE [LARGE SCALE GENOMIC DNA]</scope>
    <source>
        <strain evidence="7 8">MAH-25</strain>
    </source>
</reference>
<dbReference type="SUPFAM" id="SSF57716">
    <property type="entry name" value="Glucocorticoid receptor-like (DNA-binding domain)"/>
    <property type="match status" value="1"/>
</dbReference>
<organism evidence="7 8">
    <name type="scientific">Ramlibacter pinisoli</name>
    <dbReference type="NCBI Taxonomy" id="2682844"/>
    <lineage>
        <taxon>Bacteria</taxon>
        <taxon>Pseudomonadati</taxon>
        <taxon>Pseudomonadota</taxon>
        <taxon>Betaproteobacteria</taxon>
        <taxon>Burkholderiales</taxon>
        <taxon>Comamonadaceae</taxon>
        <taxon>Ramlibacter</taxon>
    </lineage>
</organism>
<evidence type="ECO:0000313" key="7">
    <source>
        <dbReference type="EMBL" id="MVQ32190.1"/>
    </source>
</evidence>
<sequence>MVGSWVKKRGTPSLAKLSGGRVGQSPMRSSAAVARSSEGPRGPAGVSPSTDELVPATAPGPSVTTRYLGLLAGRQTRKNGPMATVQTPSITDAQRGELRQLLDRREADLRAGIRLLREALAAPAGVAEVRDSVEDGDARAASSTELTQLRRLEDELHAVLHARDRMRSGDYGRCEECDEPIPLGRLQARPEARLCLQHEEAWEKAHPQGAPVQAT</sequence>
<keyword evidence="8" id="KW-1185">Reference proteome</keyword>
<gene>
    <name evidence="7" type="ORF">GON04_22235</name>
</gene>
<evidence type="ECO:0000256" key="4">
    <source>
        <dbReference type="PROSITE-ProRule" id="PRU00510"/>
    </source>
</evidence>
<feature type="zinc finger region" description="dksA C4-type" evidence="4">
    <location>
        <begin position="174"/>
        <end position="198"/>
    </location>
</feature>
<dbReference type="Gene3D" id="1.20.120.910">
    <property type="entry name" value="DksA, coiled-coil domain"/>
    <property type="match status" value="1"/>
</dbReference>
<feature type="compositionally biased region" description="Basic residues" evidence="5">
    <location>
        <begin position="1"/>
        <end position="10"/>
    </location>
</feature>
<dbReference type="AlphaFoldDB" id="A0A6N8J1N8"/>
<dbReference type="Pfam" id="PF01258">
    <property type="entry name" value="zf-dskA_traR"/>
    <property type="match status" value="1"/>
</dbReference>
<protein>
    <recommendedName>
        <fullName evidence="6">Zinc finger DksA/TraR C4-type domain-containing protein</fullName>
    </recommendedName>
</protein>
<proteinExistence type="predicted"/>
<accession>A0A6N8J1N8</accession>
<comment type="caution">
    <text evidence="7">The sequence shown here is derived from an EMBL/GenBank/DDBJ whole genome shotgun (WGS) entry which is preliminary data.</text>
</comment>
<feature type="domain" description="Zinc finger DksA/TraR C4-type" evidence="6">
    <location>
        <begin position="169"/>
        <end position="196"/>
    </location>
</feature>
<dbReference type="PANTHER" id="PTHR33823">
    <property type="entry name" value="RNA POLYMERASE-BINDING TRANSCRIPTION FACTOR DKSA-RELATED"/>
    <property type="match status" value="1"/>
</dbReference>
<evidence type="ECO:0000313" key="8">
    <source>
        <dbReference type="Proteomes" id="UP000469385"/>
    </source>
</evidence>
<keyword evidence="1" id="KW-0479">Metal-binding</keyword>
<dbReference type="PROSITE" id="PS51128">
    <property type="entry name" value="ZF_DKSA_2"/>
    <property type="match status" value="1"/>
</dbReference>